<dbReference type="AlphaFoldDB" id="A0A4U8TP08"/>
<name>A0A4U8TP08_9HELI</name>
<dbReference type="EMBL" id="JRMQ02000007">
    <property type="protein sequence ID" value="TLE01539.1"/>
    <property type="molecule type" value="Genomic_DNA"/>
</dbReference>
<accession>A0A4U8TP08</accession>
<evidence type="ECO:0000256" key="1">
    <source>
        <dbReference type="SAM" id="Phobius"/>
    </source>
</evidence>
<organism evidence="2 3">
    <name type="scientific">Helicobacter japonicus</name>
    <dbReference type="NCBI Taxonomy" id="425400"/>
    <lineage>
        <taxon>Bacteria</taxon>
        <taxon>Pseudomonadati</taxon>
        <taxon>Campylobacterota</taxon>
        <taxon>Epsilonproteobacteria</taxon>
        <taxon>Campylobacterales</taxon>
        <taxon>Helicobacteraceae</taxon>
        <taxon>Helicobacter</taxon>
    </lineage>
</organism>
<dbReference type="STRING" id="425400.LS65_04230"/>
<evidence type="ECO:0000313" key="2">
    <source>
        <dbReference type="EMBL" id="TLE01539.1"/>
    </source>
</evidence>
<keyword evidence="1" id="KW-0812">Transmembrane</keyword>
<keyword evidence="3" id="KW-1185">Reference proteome</keyword>
<gene>
    <name evidence="2" type="ORF">LS65_006150</name>
</gene>
<comment type="caution">
    <text evidence="2">The sequence shown here is derived from an EMBL/GenBank/DDBJ whole genome shotgun (WGS) entry which is preliminary data.</text>
</comment>
<reference evidence="2 3" key="1">
    <citation type="journal article" date="2014" name="Genome Announc.">
        <title>Draft genome sequences of eight enterohepatic helicobacter species isolated from both laboratory and wild rodents.</title>
        <authorList>
            <person name="Sheh A."/>
            <person name="Shen Z."/>
            <person name="Fox J.G."/>
        </authorList>
    </citation>
    <scope>NUCLEOTIDE SEQUENCE [LARGE SCALE GENOMIC DNA]</scope>
    <source>
        <strain evidence="2 3">MIT 01-6451</strain>
    </source>
</reference>
<feature type="transmembrane region" description="Helical" evidence="1">
    <location>
        <begin position="37"/>
        <end position="54"/>
    </location>
</feature>
<dbReference type="RefSeq" id="WP_034361471.1">
    <property type="nucleotide sequence ID" value="NZ_CAJUDB010000007.1"/>
</dbReference>
<dbReference type="OrthoDB" id="5334020at2"/>
<dbReference type="Proteomes" id="UP000029707">
    <property type="component" value="Unassembled WGS sequence"/>
</dbReference>
<keyword evidence="1" id="KW-1133">Transmembrane helix</keyword>
<proteinExistence type="predicted"/>
<sequence length="219" mass="24865">MSLQSNLKSVKESFNSDEKILESAFTLEILWKRYRKYIIALIVCVIGVFAWIWVSEYIESRKAQKASSAYAKLLIDSTNEEALHTLKQSSPALYDMYRFFNTNNDMTAYEELAKSQNAFVRSLAQYEIASLKASEFVDSQNPINTASLAPYLASLESTKPTGLKNLALLQEAYLLFQAGEAKEAHQKLLLIPENTLFWEEAVNLKHYGLKLQSSKGEDK</sequence>
<evidence type="ECO:0000313" key="3">
    <source>
        <dbReference type="Proteomes" id="UP000029707"/>
    </source>
</evidence>
<keyword evidence="1" id="KW-0472">Membrane</keyword>
<evidence type="ECO:0008006" key="4">
    <source>
        <dbReference type="Google" id="ProtNLM"/>
    </source>
</evidence>
<protein>
    <recommendedName>
        <fullName evidence="4">Tetratricopeptide repeat protein</fullName>
    </recommendedName>
</protein>